<evidence type="ECO:0000313" key="1">
    <source>
        <dbReference type="EMBL" id="EFZ11806.1"/>
    </source>
</evidence>
<proteinExistence type="predicted"/>
<reference evidence="1" key="1">
    <citation type="journal article" date="2011" name="Proc. Natl. Acad. Sci. U.S.A.">
        <title>The genome of the fire ant Solenopsis invicta.</title>
        <authorList>
            <person name="Wurm Y."/>
            <person name="Wang J."/>
            <person name="Riba-Grognuz O."/>
            <person name="Corona M."/>
            <person name="Nygaard S."/>
            <person name="Hunt B.G."/>
            <person name="Ingram K.K."/>
            <person name="Falquet L."/>
            <person name="Nipitwattanaphon M."/>
            <person name="Gotzek D."/>
            <person name="Dijkstra M.B."/>
            <person name="Oettler J."/>
            <person name="Comtesse F."/>
            <person name="Shih C.J."/>
            <person name="Wu W.J."/>
            <person name="Yang C.C."/>
            <person name="Thomas J."/>
            <person name="Beaudoing E."/>
            <person name="Pradervand S."/>
            <person name="Flegel V."/>
            <person name="Cook E.D."/>
            <person name="Fabbretti R."/>
            <person name="Stockinger H."/>
            <person name="Long L."/>
            <person name="Farmerie W.G."/>
            <person name="Oakey J."/>
            <person name="Boomsma J.J."/>
            <person name="Pamilo P."/>
            <person name="Yi S.V."/>
            <person name="Heinze J."/>
            <person name="Goodisman M.A."/>
            <person name="Farinelli L."/>
            <person name="Harshman K."/>
            <person name="Hulo N."/>
            <person name="Cerutti L."/>
            <person name="Xenarios I."/>
            <person name="Shoemaker D."/>
            <person name="Keller L."/>
        </authorList>
    </citation>
    <scope>NUCLEOTIDE SEQUENCE [LARGE SCALE GENOMIC DNA]</scope>
</reference>
<sequence>MFEKSESEYLSRGYNTELKKVSLENLQIIFVQHLHKICALLLLKESYVILLKNFARLLIDCSCGKNLLQDSSISVPSFCKQFIYKYSAQILKQSASNLPAWLFWE</sequence>
<dbReference type="EMBL" id="GL768198">
    <property type="protein sequence ID" value="EFZ11806.1"/>
    <property type="molecule type" value="Genomic_DNA"/>
</dbReference>
<gene>
    <name evidence="1" type="ORF">SINV_05678</name>
</gene>
<name>E9J5U3_SOLIN</name>
<protein>
    <submittedName>
        <fullName evidence="1">Uncharacterized protein</fullName>
    </submittedName>
</protein>
<dbReference type="AlphaFoldDB" id="E9J5U3"/>
<accession>E9J5U3</accession>
<organism>
    <name type="scientific">Solenopsis invicta</name>
    <name type="common">Red imported fire ant</name>
    <name type="synonym">Solenopsis wagneri</name>
    <dbReference type="NCBI Taxonomy" id="13686"/>
    <lineage>
        <taxon>Eukaryota</taxon>
        <taxon>Metazoa</taxon>
        <taxon>Ecdysozoa</taxon>
        <taxon>Arthropoda</taxon>
        <taxon>Hexapoda</taxon>
        <taxon>Insecta</taxon>
        <taxon>Pterygota</taxon>
        <taxon>Neoptera</taxon>
        <taxon>Endopterygota</taxon>
        <taxon>Hymenoptera</taxon>
        <taxon>Apocrita</taxon>
        <taxon>Aculeata</taxon>
        <taxon>Formicoidea</taxon>
        <taxon>Formicidae</taxon>
        <taxon>Myrmicinae</taxon>
        <taxon>Solenopsis</taxon>
    </lineage>
</organism>
<dbReference type="HOGENOM" id="CLU_2239950_0_0_1"/>
<feature type="non-terminal residue" evidence="1">
    <location>
        <position position="105"/>
    </location>
</feature>